<proteinExistence type="predicted"/>
<keyword evidence="1" id="KW-1133">Transmembrane helix</keyword>
<dbReference type="EMBL" id="CP003479">
    <property type="protein sequence ID" value="AFI04594.1"/>
    <property type="molecule type" value="Genomic_DNA"/>
</dbReference>
<dbReference type="RefSeq" id="WP_014661462.1">
    <property type="nucleotide sequence ID" value="NC_017737.1"/>
</dbReference>
<keyword evidence="3" id="KW-1185">Reference proteome</keyword>
<dbReference type="InterPro" id="IPR013417">
    <property type="entry name" value="CHP02588"/>
</dbReference>
<evidence type="ECO:0000313" key="2">
    <source>
        <dbReference type="EMBL" id="AFI04594.1"/>
    </source>
</evidence>
<dbReference type="Proteomes" id="UP000005010">
    <property type="component" value="Chromosome"/>
</dbReference>
<gene>
    <name evidence="2" type="ordered locus">HCW_06680</name>
</gene>
<dbReference type="PATRIC" id="fig|182217.3.peg.1411"/>
<dbReference type="HOGENOM" id="CLU_128694_0_0_7"/>
<keyword evidence="1" id="KW-0812">Transmembrane</keyword>
<evidence type="ECO:0008006" key="4">
    <source>
        <dbReference type="Google" id="ProtNLM"/>
    </source>
</evidence>
<dbReference type="Pfam" id="PF09624">
    <property type="entry name" value="DUF2393"/>
    <property type="match status" value="1"/>
</dbReference>
<sequence length="182" mass="20944">MLNNAHIQAVQAFLETFKDFLSNTTLVSALIFGVLALFCALLLLVTLLSRNRVISIVSVLLFFGAFLSMPFMLKQILTKYLYPIETQLVQANPLSYTNAFSLQVEVKNTGKFILQKCFLRLEILKTPHNFVEEYAFKWFVKKTYEKTFEGKIFPKESKSFSLFIDDYPYAKTSPYQVSLSCL</sequence>
<feature type="transmembrane region" description="Helical" evidence="1">
    <location>
        <begin position="53"/>
        <end position="73"/>
    </location>
</feature>
<protein>
    <recommendedName>
        <fullName evidence="4">DUF2393 domain-containing protein</fullName>
    </recommendedName>
</protein>
<dbReference type="KEGG" id="hce:HCW_06680"/>
<dbReference type="AlphaFoldDB" id="I0ENS5"/>
<keyword evidence="1" id="KW-0472">Membrane</keyword>
<evidence type="ECO:0000256" key="1">
    <source>
        <dbReference type="SAM" id="Phobius"/>
    </source>
</evidence>
<accession>I0ENS5</accession>
<organism evidence="2 3">
    <name type="scientific">Helicobacter cetorum (strain ATCC BAA-429 / MIT 00-7128)</name>
    <dbReference type="NCBI Taxonomy" id="182217"/>
    <lineage>
        <taxon>Bacteria</taxon>
        <taxon>Pseudomonadati</taxon>
        <taxon>Campylobacterota</taxon>
        <taxon>Epsilonproteobacteria</taxon>
        <taxon>Campylobacterales</taxon>
        <taxon>Helicobacteraceae</taxon>
        <taxon>Helicobacter</taxon>
    </lineage>
</organism>
<feature type="transmembrane region" description="Helical" evidence="1">
    <location>
        <begin position="26"/>
        <end position="46"/>
    </location>
</feature>
<dbReference type="eggNOG" id="ENOG5031ASY">
    <property type="taxonomic scope" value="Bacteria"/>
</dbReference>
<reference evidence="3" key="1">
    <citation type="submission" date="2012-04" db="EMBL/GenBank/DDBJ databases">
        <title>Complete genome sequence of Helicobacter cetorum strain MIT 00-7128.</title>
        <authorList>
            <person name="Kersulyte D."/>
            <person name="Berg D.E."/>
        </authorList>
    </citation>
    <scope>NUCLEOTIDE SEQUENCE [LARGE SCALE GENOMIC DNA]</scope>
    <source>
        <strain evidence="3">MIT 00-7128</strain>
    </source>
</reference>
<evidence type="ECO:0000313" key="3">
    <source>
        <dbReference type="Proteomes" id="UP000005010"/>
    </source>
</evidence>
<name>I0ENS5_HELC0</name>
<dbReference type="STRING" id="182217.HCW_06680"/>